<dbReference type="KEGG" id="mcab:HXZ27_30010"/>
<accession>A0A7H8XTI3</accession>
<feature type="transmembrane region" description="Helical" evidence="2">
    <location>
        <begin position="218"/>
        <end position="236"/>
    </location>
</feature>
<proteinExistence type="predicted"/>
<gene>
    <name evidence="3" type="ORF">HXZ27_30010</name>
</gene>
<dbReference type="Proteomes" id="UP000509335">
    <property type="component" value="Chromosome"/>
</dbReference>
<organism evidence="3 4">
    <name type="scientific">Micromonospora carbonacea</name>
    <dbReference type="NCBI Taxonomy" id="47853"/>
    <lineage>
        <taxon>Bacteria</taxon>
        <taxon>Bacillati</taxon>
        <taxon>Actinomycetota</taxon>
        <taxon>Actinomycetes</taxon>
        <taxon>Micromonosporales</taxon>
        <taxon>Micromonosporaceae</taxon>
        <taxon>Micromonospora</taxon>
    </lineage>
</organism>
<name>A0A7H8XTI3_9ACTN</name>
<evidence type="ECO:0000256" key="1">
    <source>
        <dbReference type="SAM" id="MobiDB-lite"/>
    </source>
</evidence>
<dbReference type="AlphaFoldDB" id="A0A7H8XTI3"/>
<feature type="compositionally biased region" description="Low complexity" evidence="1">
    <location>
        <begin position="37"/>
        <end position="50"/>
    </location>
</feature>
<evidence type="ECO:0000256" key="2">
    <source>
        <dbReference type="SAM" id="Phobius"/>
    </source>
</evidence>
<evidence type="ECO:0000313" key="3">
    <source>
        <dbReference type="EMBL" id="QLD27920.1"/>
    </source>
</evidence>
<reference evidence="3 4" key="1">
    <citation type="submission" date="2020-07" db="EMBL/GenBank/DDBJ databases">
        <title>A bifunctional nitrone conjugated secondary metabolite targeting the ribosome.</title>
        <authorList>
            <person name="Limbrick E.M."/>
            <person name="Graf M."/>
            <person name="Derewacz D.K."/>
            <person name="Nguyen F."/>
            <person name="Spraggins J.M."/>
            <person name="Wieland M."/>
            <person name="Ynigez-Gutierrez A.E."/>
            <person name="Reisman B.J."/>
            <person name="Zinshteyn B."/>
            <person name="McCulloch K."/>
            <person name="Iverson T.M."/>
            <person name="Green R."/>
            <person name="Wilson D.N."/>
            <person name="Bachmann B.O."/>
        </authorList>
    </citation>
    <scope>NUCLEOTIDE SEQUENCE [LARGE SCALE GENOMIC DNA]</scope>
    <source>
        <strain evidence="4">aurantiaca</strain>
    </source>
</reference>
<dbReference type="EMBL" id="CP058322">
    <property type="protein sequence ID" value="QLD27920.1"/>
    <property type="molecule type" value="Genomic_DNA"/>
</dbReference>
<dbReference type="InterPro" id="IPR057561">
    <property type="entry name" value="NADase_transloc"/>
</dbReference>
<protein>
    <submittedName>
        <fullName evidence="3">Zinc ribbon domain-containing protein</fullName>
    </submittedName>
</protein>
<dbReference type="NCBIfam" id="NF047619">
    <property type="entry name" value="NADase_discoid"/>
    <property type="match status" value="1"/>
</dbReference>
<sequence length="396" mass="40556">MRTCDNCGAEVTPGDGFCGNCGAFLAWNDPVPPPAPAATATAVGAPAARDTATDAARDTGAGDAGAGAGESVAGDTAGPGADTAAAPGTAAEDTAARRAAALVVPVPPVDDDGPDRSDPVPAAAPAEPPPAADQPRAVRPGLPVAPAPVVRDFAGDAAGAPDDVVCPACGTGNPAGRSFCRRCGGPLAAPAGPAAAVPWWRRLRWPRRRPGRGGLRRLLAVLLVLALLAAAAWAAVRFGPRAVDAVRDRTATPEAVLPSAVVASSEARGHPARSLVDGLNNRYWAPAADRPATGQYVELTFDPPIRLMDLIVHTGASPQQDVFVRQARPAELTLTLWTGDGPSSTRQLRLSDRPGPQTFHHVVGGVTRLRLTIDASYGAQRGREVALAEVEVFRRP</sequence>
<keyword evidence="2" id="KW-1133">Transmembrane helix</keyword>
<evidence type="ECO:0000313" key="4">
    <source>
        <dbReference type="Proteomes" id="UP000509335"/>
    </source>
</evidence>
<keyword evidence="2" id="KW-0472">Membrane</keyword>
<keyword evidence="2" id="KW-0812">Transmembrane</keyword>
<feature type="compositionally biased region" description="Low complexity" evidence="1">
    <location>
        <begin position="73"/>
        <end position="104"/>
    </location>
</feature>
<dbReference type="SUPFAM" id="SSF49785">
    <property type="entry name" value="Galactose-binding domain-like"/>
    <property type="match status" value="1"/>
</dbReference>
<dbReference type="InterPro" id="IPR008979">
    <property type="entry name" value="Galactose-bd-like_sf"/>
</dbReference>
<feature type="region of interest" description="Disordered" evidence="1">
    <location>
        <begin position="29"/>
        <end position="140"/>
    </location>
</feature>